<reference evidence="2" key="1">
    <citation type="journal article" date="2023" name="PhytoFront">
        <title>Draft Genome Resources of Seven Strains of Tilletia horrida, Causal Agent of Kernel Smut of Rice.</title>
        <authorList>
            <person name="Khanal S."/>
            <person name="Antony Babu S."/>
            <person name="Zhou X.G."/>
        </authorList>
    </citation>
    <scope>NUCLEOTIDE SEQUENCE</scope>
    <source>
        <strain evidence="2">TX6</strain>
    </source>
</reference>
<feature type="compositionally biased region" description="Low complexity" evidence="1">
    <location>
        <begin position="506"/>
        <end position="525"/>
    </location>
</feature>
<feature type="compositionally biased region" description="Basic and acidic residues" evidence="1">
    <location>
        <begin position="417"/>
        <end position="436"/>
    </location>
</feature>
<keyword evidence="3" id="KW-1185">Reference proteome</keyword>
<feature type="region of interest" description="Disordered" evidence="1">
    <location>
        <begin position="469"/>
        <end position="535"/>
    </location>
</feature>
<feature type="region of interest" description="Disordered" evidence="1">
    <location>
        <begin position="166"/>
        <end position="222"/>
    </location>
</feature>
<evidence type="ECO:0000313" key="3">
    <source>
        <dbReference type="Proteomes" id="UP001176517"/>
    </source>
</evidence>
<accession>A0AAN6GVX1</accession>
<comment type="caution">
    <text evidence="2">The sequence shown here is derived from an EMBL/GenBank/DDBJ whole genome shotgun (WGS) entry which is preliminary data.</text>
</comment>
<name>A0AAN6GVX1_9BASI</name>
<feature type="compositionally biased region" description="Pro residues" evidence="1">
    <location>
        <begin position="138"/>
        <end position="149"/>
    </location>
</feature>
<dbReference type="Proteomes" id="UP001176517">
    <property type="component" value="Unassembled WGS sequence"/>
</dbReference>
<feature type="region of interest" description="Disordered" evidence="1">
    <location>
        <begin position="417"/>
        <end position="445"/>
    </location>
</feature>
<feature type="compositionally biased region" description="Low complexity" evidence="1">
    <location>
        <begin position="187"/>
        <end position="205"/>
    </location>
</feature>
<feature type="compositionally biased region" description="Polar residues" evidence="1">
    <location>
        <begin position="69"/>
        <end position="82"/>
    </location>
</feature>
<feature type="compositionally biased region" description="Polar residues" evidence="1">
    <location>
        <begin position="482"/>
        <end position="495"/>
    </location>
</feature>
<feature type="compositionally biased region" description="Low complexity" evidence="1">
    <location>
        <begin position="11"/>
        <end position="33"/>
    </location>
</feature>
<feature type="region of interest" description="Disordered" evidence="1">
    <location>
        <begin position="703"/>
        <end position="734"/>
    </location>
</feature>
<feature type="region of interest" description="Disordered" evidence="1">
    <location>
        <begin position="267"/>
        <end position="292"/>
    </location>
</feature>
<dbReference type="EMBL" id="JAPDMZ010000003">
    <property type="protein sequence ID" value="KAK0557667.1"/>
    <property type="molecule type" value="Genomic_DNA"/>
</dbReference>
<protein>
    <submittedName>
        <fullName evidence="2">Uncharacterized protein</fullName>
    </submittedName>
</protein>
<evidence type="ECO:0000313" key="2">
    <source>
        <dbReference type="EMBL" id="KAK0557667.1"/>
    </source>
</evidence>
<dbReference type="AlphaFoldDB" id="A0AAN6GVX1"/>
<proteinExistence type="predicted"/>
<feature type="region of interest" description="Disordered" evidence="1">
    <location>
        <begin position="359"/>
        <end position="387"/>
    </location>
</feature>
<sequence length="771" mass="83063">MVRTALQRPLAAAATTTSTATGTAASAATAAHYQHQDHYGQHHHQNSWRGRGFIPVASQSQSPPQPQPNHQYSWPGTGSRLHSSIGEPAGKPPQDGEVHDAPKDDDECFYDALSSVSPPPVLVPATQEESRLEENLKPPRPPITPPPLAPKQIPATIAPSASSYHAQFGSLPSRTTTTNPVPPSSPPQNFSQPSSPPQQQQQQQQHRSHRRSVSSSSILSFGSLGPPTELLQAIYRILPSPLAAQERRHQQLQLQLALLQQHEQDQQDLQQQQQQQQQQQNASPQQHQQQPQTVLAAPIFLQNNATSYPPTSTSTAAVPTILLPSSVDVFGGIVDAHALEAYSNTLRERGWVEDLSEDEDAEDKQAHTPIEGGAITPALTSSVRPPQEDDDIIASPFRPPAQSLRQYYPSVYHQQELERRQQMSRDSVRMEQEKRKAAAAIAQAQHEAQAVGSRILDHADVGENRQARLDANHIPPPPAYEHNSQQHGSQPQQPFASLDRPQAEPGQALEASGSGEGGAAAATGANEDDEHDSERRFMRAKREEWEQALAREREREKERTLRRHNTLHAGAGGAAGYLSNRRRTMPPLHQILQPPGAVPPSNSFAGAAVVPQQATTQVQQQRRRELPPAIAAAINAPRTPLRAGVLPTATIHDGAGGGGANDTAVATAGAGAGTGNVNGNSSSLHRSASRSHIIDAWRSTVQVPPTRGRISGGTSSQRQQQQIQAHHRGRSESYGMVGGGMTTGPIGNPIGLGIGTVQHQVAGLGRMESRV</sequence>
<feature type="compositionally biased region" description="Low complexity" evidence="1">
    <location>
        <begin position="213"/>
        <end position="222"/>
    </location>
</feature>
<evidence type="ECO:0000256" key="1">
    <source>
        <dbReference type="SAM" id="MobiDB-lite"/>
    </source>
</evidence>
<feature type="compositionally biased region" description="Basic and acidic residues" evidence="1">
    <location>
        <begin position="128"/>
        <end position="137"/>
    </location>
</feature>
<gene>
    <name evidence="2" type="ORF">OC846_000234</name>
</gene>
<feature type="compositionally biased region" description="Low complexity" evidence="1">
    <location>
        <begin position="706"/>
        <end position="724"/>
    </location>
</feature>
<feature type="region of interest" description="Disordered" evidence="1">
    <location>
        <begin position="1"/>
        <end position="154"/>
    </location>
</feature>
<organism evidence="2 3">
    <name type="scientific">Tilletia horrida</name>
    <dbReference type="NCBI Taxonomy" id="155126"/>
    <lineage>
        <taxon>Eukaryota</taxon>
        <taxon>Fungi</taxon>
        <taxon>Dikarya</taxon>
        <taxon>Basidiomycota</taxon>
        <taxon>Ustilaginomycotina</taxon>
        <taxon>Exobasidiomycetes</taxon>
        <taxon>Tilletiales</taxon>
        <taxon>Tilletiaceae</taxon>
        <taxon>Tilletia</taxon>
    </lineage>
</organism>